<gene>
    <name evidence="1" type="ORF">LCGC14_0863680</name>
</gene>
<sequence length="882" mass="96682">MPKSYAIWSDFRAGELTSLLDGQIAFEKYYSGCKTLQNFIPRPQGPASNRTGFRYIADSKNSATKKCRLVSFEFSTTQAYIIEFGDLYCRFYRNQGQIDSGGSPYEIVTTYTEAELPELQFTQSADILYIAHPSHAPATLSRTGHTSWTLADIGYKRGPFLTTNITTTTISSNNDIGTGVTLTASSSIFNANHVGGLWRVKDGVVKITAYSSGTSVTGDIQDEPDGTAGNLGTSATYAQPKFGTAAGLFDADGDYLTVPDHADWDFSGGSWTVDCWIYTADALISQDLWFQRTDANNFMECELLGGNTVRFRIASGGSIVLSVTTAPEVIDVSTWHHVEVCEDGNNYYIFIDGTLAAFTGSSQRPANYTGLFHIGAENKSGSIAHEFNGWIDEFRVSNGVTRNTSGFIPPITEYSSDANTKLLLHMNGSDESTTFTDSGNTVHTVTANGDAQLDTGTAGDKVIDWAEGAWSADEGWPTSVTFFEQRLWWSKIQTLYSSKSGDYTNMEAGTADDDAIIYTIAARHVNKIHWLSSGKILAAGTAGGEFKIAASSVEDAITPLNVRVAKESSNGSAYHEAIEVKDVVLYLQKGKRQILEFSYRWENQTYVSPDMTDLAEHITKDYIEYMAYQQLPFSILWCVRNDGVLAAMTYDRLRQMIAWHRHITTDSTGDSSFESVAVIPSIENNGYDEVWVVVNRTINGGTVRYIEMLEQQYDGEALNSNECFFLDSGLTYNGASTTTISGLDHLEGELVAVIGDGVVQASKTVSSGSITIDTTASRVHAGLAYDSVLQTMRVEQADAEGTSQGRKKRINQVVLRLKDAKQYKYGKTPTGTFKEITETALFSGDKEVEFIKGWGKEGHVTIKQEKPLPITVLAIIAELDVT</sequence>
<proteinExistence type="predicted"/>
<comment type="caution">
    <text evidence="1">The sequence shown here is derived from an EMBL/GenBank/DDBJ whole genome shotgun (WGS) entry which is preliminary data.</text>
</comment>
<dbReference type="AlphaFoldDB" id="A0A0F9PS55"/>
<dbReference type="EMBL" id="LAZR01002629">
    <property type="protein sequence ID" value="KKN27532.1"/>
    <property type="molecule type" value="Genomic_DNA"/>
</dbReference>
<evidence type="ECO:0000313" key="1">
    <source>
        <dbReference type="EMBL" id="KKN27532.1"/>
    </source>
</evidence>
<dbReference type="Pfam" id="PF13385">
    <property type="entry name" value="Laminin_G_3"/>
    <property type="match status" value="1"/>
</dbReference>
<dbReference type="InterPro" id="IPR013320">
    <property type="entry name" value="ConA-like_dom_sf"/>
</dbReference>
<dbReference type="Gene3D" id="2.60.120.200">
    <property type="match status" value="1"/>
</dbReference>
<name>A0A0F9PS55_9ZZZZ</name>
<reference evidence="1" key="1">
    <citation type="journal article" date="2015" name="Nature">
        <title>Complex archaea that bridge the gap between prokaryotes and eukaryotes.</title>
        <authorList>
            <person name="Spang A."/>
            <person name="Saw J.H."/>
            <person name="Jorgensen S.L."/>
            <person name="Zaremba-Niedzwiedzka K."/>
            <person name="Martijn J."/>
            <person name="Lind A.E."/>
            <person name="van Eijk R."/>
            <person name="Schleper C."/>
            <person name="Guy L."/>
            <person name="Ettema T.J."/>
        </authorList>
    </citation>
    <scope>NUCLEOTIDE SEQUENCE</scope>
</reference>
<evidence type="ECO:0008006" key="2">
    <source>
        <dbReference type="Google" id="ProtNLM"/>
    </source>
</evidence>
<accession>A0A0F9PS55</accession>
<organism evidence="1">
    <name type="scientific">marine sediment metagenome</name>
    <dbReference type="NCBI Taxonomy" id="412755"/>
    <lineage>
        <taxon>unclassified sequences</taxon>
        <taxon>metagenomes</taxon>
        <taxon>ecological metagenomes</taxon>
    </lineage>
</organism>
<protein>
    <recommendedName>
        <fullName evidence="2">LamG-like jellyroll fold domain-containing protein</fullName>
    </recommendedName>
</protein>
<dbReference type="SUPFAM" id="SSF49899">
    <property type="entry name" value="Concanavalin A-like lectins/glucanases"/>
    <property type="match status" value="1"/>
</dbReference>